<feature type="domain" description="Tyrosine-protein phosphatase" evidence="9">
    <location>
        <begin position="904"/>
        <end position="1169"/>
    </location>
</feature>
<name>A0A9Q1H9D0_HOLLE</name>
<dbReference type="GO" id="GO:0004725">
    <property type="term" value="F:protein tyrosine phosphatase activity"/>
    <property type="evidence" value="ECO:0007669"/>
    <property type="project" value="UniProtKB-EC"/>
</dbReference>
<comment type="catalytic activity">
    <reaction evidence="7">
        <text>O-phospho-L-tyrosyl-[protein] + H2O = L-tyrosyl-[protein] + phosphate</text>
        <dbReference type="Rhea" id="RHEA:10684"/>
        <dbReference type="Rhea" id="RHEA-COMP:10136"/>
        <dbReference type="Rhea" id="RHEA-COMP:20101"/>
        <dbReference type="ChEBI" id="CHEBI:15377"/>
        <dbReference type="ChEBI" id="CHEBI:43474"/>
        <dbReference type="ChEBI" id="CHEBI:46858"/>
        <dbReference type="ChEBI" id="CHEBI:61978"/>
        <dbReference type="EC" id="3.1.3.48"/>
    </reaction>
</comment>
<dbReference type="InterPro" id="IPR003599">
    <property type="entry name" value="Ig_sub"/>
</dbReference>
<dbReference type="InterPro" id="IPR016130">
    <property type="entry name" value="Tyr_Pase_AS"/>
</dbReference>
<dbReference type="SUPFAM" id="SSF49265">
    <property type="entry name" value="Fibronectin type III"/>
    <property type="match status" value="1"/>
</dbReference>
<feature type="domain" description="Fibronectin type-III" evidence="12">
    <location>
        <begin position="237"/>
        <end position="337"/>
    </location>
</feature>
<comment type="caution">
    <text evidence="13">The sequence shown here is derived from an EMBL/GenBank/DDBJ whole genome shotgun (WGS) entry which is preliminary data.</text>
</comment>
<keyword evidence="5" id="KW-0904">Protein phosphatase</keyword>
<feature type="domain" description="Fibronectin type-III" evidence="12">
    <location>
        <begin position="145"/>
        <end position="234"/>
    </location>
</feature>
<keyword evidence="14" id="KW-1185">Reference proteome</keyword>
<dbReference type="Gene3D" id="3.90.190.10">
    <property type="entry name" value="Protein tyrosine phosphatase superfamily"/>
    <property type="match status" value="2"/>
</dbReference>
<feature type="transmembrane region" description="Helical" evidence="8">
    <location>
        <begin position="514"/>
        <end position="535"/>
    </location>
</feature>
<dbReference type="SUPFAM" id="SSF52799">
    <property type="entry name" value="(Phosphotyrosine protein) phosphatases II"/>
    <property type="match status" value="2"/>
</dbReference>
<dbReference type="PANTHER" id="PTHR19134">
    <property type="entry name" value="RECEPTOR-TYPE TYROSINE-PROTEIN PHOSPHATASE"/>
    <property type="match status" value="1"/>
</dbReference>
<dbReference type="Pfam" id="PF00102">
    <property type="entry name" value="Y_phosphatase"/>
    <property type="match status" value="2"/>
</dbReference>
<keyword evidence="4" id="KW-0378">Hydrolase</keyword>
<evidence type="ECO:0000256" key="5">
    <source>
        <dbReference type="ARBA" id="ARBA00022912"/>
    </source>
</evidence>
<organism evidence="13 14">
    <name type="scientific">Holothuria leucospilota</name>
    <name type="common">Black long sea cucumber</name>
    <name type="synonym">Mertensiothuria leucospilota</name>
    <dbReference type="NCBI Taxonomy" id="206669"/>
    <lineage>
        <taxon>Eukaryota</taxon>
        <taxon>Metazoa</taxon>
        <taxon>Echinodermata</taxon>
        <taxon>Eleutherozoa</taxon>
        <taxon>Echinozoa</taxon>
        <taxon>Holothuroidea</taxon>
        <taxon>Aspidochirotacea</taxon>
        <taxon>Aspidochirotida</taxon>
        <taxon>Holothuriidae</taxon>
        <taxon>Holothuria</taxon>
    </lineage>
</organism>
<dbReference type="PROSITE" id="PS50055">
    <property type="entry name" value="TYR_PHOSPHATASE_PTP"/>
    <property type="match status" value="2"/>
</dbReference>
<feature type="domain" description="Ig-like" evidence="11">
    <location>
        <begin position="43"/>
        <end position="130"/>
    </location>
</feature>
<sequence>MYGFNCAEECTCVQDADCDSFDGTCTGSSCGVGTVYTCDRNDLDVTITPSRQEVNENDQFTVTCIVNLGQSDVTVNWTSPSGMEIVSNNIKYSLISAENAHYLTVRNAVGGDSGNYSCTAFLKQPTQAVTEKTAIVDIFVRDFPDIVNLTRTGETSSSLTFMWDISDTGNDILTCRANYSDNEMSVGSQPCDFDTECEIEELSPYTNYSVTIECRNKAGYSTPLAGGGRTLAAAPLAPGNVQVSETTENCEVTWTASESANGPKLFYQVMQSVKQRNEGESGASVVVEVTKETSYSTEKETLLKNSEYMFSVCANNSEFKSACTFAEGSCITNTAAPEEIPPFVAPDTEKDVSNSSVTLTLTEVNTRNGPISCYEFVVFKRAQDHSGGGSPDEEVPFDQVKTAPEDDLPYRSVVLTHEEYSKMEPVTIGLDGAVSSCTLSGNNRRKRRSNMVDGNRDLVATNSPLSSDTQYDIFMRTYTPTDDGRFQYASSDYVNVMTLKGEEKGGGGGAPGGLIAFLILLILAVIIAGAVFIVWRKRNMTDKPDTENLPMEINNINGGGADGHLDGKNRAFEEDEMIAEVPPINIDQLGERILEKHKHNDKLFFAEFRSLMSTNPEATIEAFNNVSNKEKNRYINIPCYDHSRVKLNKIEDDENSDYINANYVDGYSVPEKFIAAQGPKEETVEDFWRMIWEQNTKTIIMLTKCFESGRDKCFQYWPDGGEVSYGKFTVCLDSTLECPDYVIRQLRISMNKEDDDEEGADEETEKRIVTQFHFLAWPDHGVPEYPYTMLAFIKRIRQMTQNKPEKGQIVIHCSAGVGRTGTYITIDAMLDRLKEQKTVDIFNYIQKIRLQRSTLVQSQVQYVFIYHALHEEHLYGHTEVKLNDLKQYFRRLKLKTLQDDNSPLHLEFKTAATLPVKDTGTKEASKPGNKEKNRIRNYLPYDKNRVSLERLVGDEDSTYINASYINGYERRNMYIITQAPMENTASDFWRMVWDSLTSTVVMLTDLEEKGNEMCVKFWPEEEPKTFGNLTIELADQEEEESFTIKDFTLSNNQGVSGRKVRMYQFHGWPEIGVPDCDSVTYLATVSHEYQKAAEEQESADQSKHPIIVFCHTGVGRTAIWCALSILLERAKAEGVVDVFQTVRTLRQQRQHMVQDTTQYEFLYQAVLSHLGKLDDMYENLQS</sequence>
<keyword evidence="3" id="KW-0732">Signal</keyword>
<dbReference type="InterPro" id="IPR013783">
    <property type="entry name" value="Ig-like_fold"/>
</dbReference>
<evidence type="ECO:0000256" key="8">
    <source>
        <dbReference type="SAM" id="Phobius"/>
    </source>
</evidence>
<dbReference type="SMART" id="SM00409">
    <property type="entry name" value="IG"/>
    <property type="match status" value="1"/>
</dbReference>
<dbReference type="PROSITE" id="PS00383">
    <property type="entry name" value="TYR_PHOSPHATASE_1"/>
    <property type="match status" value="1"/>
</dbReference>
<keyword evidence="6 8" id="KW-0472">Membrane</keyword>
<dbReference type="FunFam" id="3.90.190.10:FF:000088">
    <property type="entry name" value="Receptor protein-tyrosine phosphatase LAR"/>
    <property type="match status" value="1"/>
</dbReference>
<evidence type="ECO:0000313" key="14">
    <source>
        <dbReference type="Proteomes" id="UP001152320"/>
    </source>
</evidence>
<evidence type="ECO:0000259" key="11">
    <source>
        <dbReference type="PROSITE" id="PS50835"/>
    </source>
</evidence>
<dbReference type="InterPro" id="IPR029021">
    <property type="entry name" value="Prot-tyrosine_phosphatase-like"/>
</dbReference>
<keyword evidence="8" id="KW-1133">Transmembrane helix</keyword>
<feature type="domain" description="Tyrosine-protein phosphatase" evidence="9">
    <location>
        <begin position="604"/>
        <end position="872"/>
    </location>
</feature>
<evidence type="ECO:0000256" key="4">
    <source>
        <dbReference type="ARBA" id="ARBA00022801"/>
    </source>
</evidence>
<evidence type="ECO:0000256" key="3">
    <source>
        <dbReference type="ARBA" id="ARBA00022729"/>
    </source>
</evidence>
<dbReference type="InterPro" id="IPR000242">
    <property type="entry name" value="PTP_cat"/>
</dbReference>
<evidence type="ECO:0000259" key="9">
    <source>
        <dbReference type="PROSITE" id="PS50055"/>
    </source>
</evidence>
<dbReference type="InterPro" id="IPR003595">
    <property type="entry name" value="Tyr_Pase_cat"/>
</dbReference>
<dbReference type="FunFam" id="3.90.190.10:FF:000102">
    <property type="entry name" value="Receptor-type tyrosine-protein phosphatase"/>
    <property type="match status" value="1"/>
</dbReference>
<dbReference type="PRINTS" id="PR00700">
    <property type="entry name" value="PRTYPHPHTASE"/>
</dbReference>
<feature type="domain" description="Tyrosine specific protein phosphatases" evidence="10">
    <location>
        <begin position="790"/>
        <end position="863"/>
    </location>
</feature>
<gene>
    <name evidence="13" type="ORF">HOLleu_15061</name>
</gene>
<dbReference type="EC" id="3.1.3.48" evidence="2"/>
<accession>A0A9Q1H9D0</accession>
<dbReference type="SMART" id="SM00408">
    <property type="entry name" value="IGc2"/>
    <property type="match status" value="1"/>
</dbReference>
<protein>
    <recommendedName>
        <fullName evidence="2">protein-tyrosine-phosphatase</fullName>
        <ecNumber evidence="2">3.1.3.48</ecNumber>
    </recommendedName>
</protein>
<dbReference type="GO" id="GO:0016020">
    <property type="term" value="C:membrane"/>
    <property type="evidence" value="ECO:0007669"/>
    <property type="project" value="UniProtKB-SubCell"/>
</dbReference>
<dbReference type="PROSITE" id="PS50056">
    <property type="entry name" value="TYR_PHOSPHATASE_2"/>
    <property type="match status" value="2"/>
</dbReference>
<keyword evidence="13" id="KW-0675">Receptor</keyword>
<evidence type="ECO:0000256" key="1">
    <source>
        <dbReference type="ARBA" id="ARBA00004167"/>
    </source>
</evidence>
<dbReference type="OrthoDB" id="6144703at2759"/>
<dbReference type="SUPFAM" id="SSF48726">
    <property type="entry name" value="Immunoglobulin"/>
    <property type="match status" value="1"/>
</dbReference>
<evidence type="ECO:0000256" key="7">
    <source>
        <dbReference type="ARBA" id="ARBA00051722"/>
    </source>
</evidence>
<dbReference type="PROSITE" id="PS50853">
    <property type="entry name" value="FN3"/>
    <property type="match status" value="2"/>
</dbReference>
<dbReference type="InterPro" id="IPR050348">
    <property type="entry name" value="Protein-Tyr_Phosphatase"/>
</dbReference>
<reference evidence="13" key="1">
    <citation type="submission" date="2021-10" db="EMBL/GenBank/DDBJ databases">
        <title>Tropical sea cucumber genome reveals ecological adaptation and Cuvierian tubules defense mechanism.</title>
        <authorList>
            <person name="Chen T."/>
        </authorList>
    </citation>
    <scope>NUCLEOTIDE SEQUENCE</scope>
    <source>
        <strain evidence="13">Nanhai2018</strain>
        <tissue evidence="13">Muscle</tissue>
    </source>
</reference>
<dbReference type="Pfam" id="PF13927">
    <property type="entry name" value="Ig_3"/>
    <property type="match status" value="1"/>
</dbReference>
<dbReference type="SMART" id="SM00194">
    <property type="entry name" value="PTPc"/>
    <property type="match status" value="2"/>
</dbReference>
<dbReference type="InterPro" id="IPR036116">
    <property type="entry name" value="FN3_sf"/>
</dbReference>
<evidence type="ECO:0000256" key="2">
    <source>
        <dbReference type="ARBA" id="ARBA00013064"/>
    </source>
</evidence>
<dbReference type="CDD" id="cd00063">
    <property type="entry name" value="FN3"/>
    <property type="match status" value="2"/>
</dbReference>
<evidence type="ECO:0000256" key="6">
    <source>
        <dbReference type="ARBA" id="ARBA00023136"/>
    </source>
</evidence>
<dbReference type="PANTHER" id="PTHR19134:SF553">
    <property type="entry name" value="TYROSINE-PROTEIN PHOSPHATASE 10D-RELATED"/>
    <property type="match status" value="1"/>
</dbReference>
<dbReference type="AlphaFoldDB" id="A0A9Q1H9D0"/>
<evidence type="ECO:0000259" key="12">
    <source>
        <dbReference type="PROSITE" id="PS50853"/>
    </source>
</evidence>
<proteinExistence type="predicted"/>
<dbReference type="InterPro" id="IPR003961">
    <property type="entry name" value="FN3_dom"/>
</dbReference>
<keyword evidence="8" id="KW-0812">Transmembrane</keyword>
<dbReference type="EMBL" id="JAIZAY010000006">
    <property type="protein sequence ID" value="KAJ8040692.1"/>
    <property type="molecule type" value="Genomic_DNA"/>
</dbReference>
<comment type="subcellular location">
    <subcellularLocation>
        <location evidence="1">Membrane</location>
        <topology evidence="1">Single-pass membrane protein</topology>
    </subcellularLocation>
</comment>
<dbReference type="SMART" id="SM00404">
    <property type="entry name" value="PTPc_motif"/>
    <property type="match status" value="2"/>
</dbReference>
<feature type="domain" description="Tyrosine specific protein phosphatases" evidence="10">
    <location>
        <begin position="1087"/>
        <end position="1160"/>
    </location>
</feature>
<dbReference type="Pfam" id="PF00041">
    <property type="entry name" value="fn3"/>
    <property type="match status" value="2"/>
</dbReference>
<evidence type="ECO:0000313" key="13">
    <source>
        <dbReference type="EMBL" id="KAJ8040692.1"/>
    </source>
</evidence>
<dbReference type="InterPro" id="IPR007110">
    <property type="entry name" value="Ig-like_dom"/>
</dbReference>
<evidence type="ECO:0000259" key="10">
    <source>
        <dbReference type="PROSITE" id="PS50056"/>
    </source>
</evidence>
<dbReference type="PROSITE" id="PS50835">
    <property type="entry name" value="IG_LIKE"/>
    <property type="match status" value="1"/>
</dbReference>
<dbReference type="InterPro" id="IPR003598">
    <property type="entry name" value="Ig_sub2"/>
</dbReference>
<dbReference type="SMART" id="SM00060">
    <property type="entry name" value="FN3"/>
    <property type="match status" value="3"/>
</dbReference>
<dbReference type="InterPro" id="IPR000387">
    <property type="entry name" value="Tyr_Pase_dom"/>
</dbReference>
<dbReference type="Gene3D" id="2.60.40.10">
    <property type="entry name" value="Immunoglobulins"/>
    <property type="match status" value="3"/>
</dbReference>
<dbReference type="Proteomes" id="UP001152320">
    <property type="component" value="Chromosome 6"/>
</dbReference>
<dbReference type="InterPro" id="IPR036179">
    <property type="entry name" value="Ig-like_dom_sf"/>
</dbReference>